<protein>
    <submittedName>
        <fullName evidence="1">Uncharacterized protein</fullName>
    </submittedName>
</protein>
<comment type="caution">
    <text evidence="1">The sequence shown here is derived from an EMBL/GenBank/DDBJ whole genome shotgun (WGS) entry which is preliminary data.</text>
</comment>
<dbReference type="AlphaFoldDB" id="A0AAW0R5G1"/>
<organism evidence="1 2">
    <name type="scientific">Apiospora kogelbergensis</name>
    <dbReference type="NCBI Taxonomy" id="1337665"/>
    <lineage>
        <taxon>Eukaryota</taxon>
        <taxon>Fungi</taxon>
        <taxon>Dikarya</taxon>
        <taxon>Ascomycota</taxon>
        <taxon>Pezizomycotina</taxon>
        <taxon>Sordariomycetes</taxon>
        <taxon>Xylariomycetidae</taxon>
        <taxon>Amphisphaeriales</taxon>
        <taxon>Apiosporaceae</taxon>
        <taxon>Apiospora</taxon>
    </lineage>
</organism>
<sequence>MSGIHDSGVLFLIHSPHVLPSRLPRPEGMGAWPEGSFGAHRISEAQPLIPGLLPGEEGGFQGTVFHQCDFARINGTSSSRSAFNRVISKDHIGFLHGA</sequence>
<proteinExistence type="predicted"/>
<dbReference type="Proteomes" id="UP001392437">
    <property type="component" value="Unassembled WGS sequence"/>
</dbReference>
<reference evidence="1 2" key="1">
    <citation type="submission" date="2023-01" db="EMBL/GenBank/DDBJ databases">
        <title>Analysis of 21 Apiospora genomes using comparative genomics revels a genus with tremendous synthesis potential of carbohydrate active enzymes and secondary metabolites.</title>
        <authorList>
            <person name="Sorensen T."/>
        </authorList>
    </citation>
    <scope>NUCLEOTIDE SEQUENCE [LARGE SCALE GENOMIC DNA]</scope>
    <source>
        <strain evidence="1 2">CBS 117206</strain>
    </source>
</reference>
<evidence type="ECO:0000313" key="1">
    <source>
        <dbReference type="EMBL" id="KAK8124233.1"/>
    </source>
</evidence>
<dbReference type="EMBL" id="JAQQWP010000003">
    <property type="protein sequence ID" value="KAK8124233.1"/>
    <property type="molecule type" value="Genomic_DNA"/>
</dbReference>
<evidence type="ECO:0000313" key="2">
    <source>
        <dbReference type="Proteomes" id="UP001392437"/>
    </source>
</evidence>
<gene>
    <name evidence="1" type="ORF">PG999_004151</name>
</gene>
<accession>A0AAW0R5G1</accession>
<keyword evidence="2" id="KW-1185">Reference proteome</keyword>
<name>A0AAW0R5G1_9PEZI</name>